<evidence type="ECO:0000256" key="2">
    <source>
        <dbReference type="ARBA" id="ARBA00022840"/>
    </source>
</evidence>
<dbReference type="VEuPathDB" id="VectorBase:HLOH_044602"/>
<protein>
    <recommendedName>
        <fullName evidence="5">Myosin motor domain-containing protein</fullName>
    </recommendedName>
</protein>
<dbReference type="Gene3D" id="1.20.120.720">
    <property type="entry name" value="Myosin VI head, motor domain, U50 subdomain"/>
    <property type="match status" value="1"/>
</dbReference>
<dbReference type="GO" id="GO:0000146">
    <property type="term" value="F:microfilament motor activity"/>
    <property type="evidence" value="ECO:0007669"/>
    <property type="project" value="TreeGrafter"/>
</dbReference>
<dbReference type="InterPro" id="IPR027417">
    <property type="entry name" value="P-loop_NTPase"/>
</dbReference>
<keyword evidence="1" id="KW-0547">Nucleotide-binding</keyword>
<dbReference type="Proteomes" id="UP000821853">
    <property type="component" value="Chromosome 3"/>
</dbReference>
<evidence type="ECO:0000256" key="1">
    <source>
        <dbReference type="ARBA" id="ARBA00022741"/>
    </source>
</evidence>
<dbReference type="SUPFAM" id="SSF52540">
    <property type="entry name" value="P-loop containing nucleoside triphosphate hydrolases"/>
    <property type="match status" value="1"/>
</dbReference>
<dbReference type="GO" id="GO:0051015">
    <property type="term" value="F:actin filament binding"/>
    <property type="evidence" value="ECO:0007669"/>
    <property type="project" value="TreeGrafter"/>
</dbReference>
<sequence>MTVMGMSEEEQTQFLRVVMGVLHMGLITFVEKGNYAVVEDDQYLEFPAYLLGLDAAQLRRKLTSRVLDSKWGSRSETIEMQQNVEQANYIRDAWAKALYTRIFDRLVDVSRVCV</sequence>
<dbReference type="GO" id="GO:0016459">
    <property type="term" value="C:myosin complex"/>
    <property type="evidence" value="ECO:0007669"/>
    <property type="project" value="UniProtKB-KW"/>
</dbReference>
<keyword evidence="4" id="KW-0505">Motor protein</keyword>
<name>A0A9J6G4F8_HAELO</name>
<dbReference type="PANTHER" id="PTHR13140:SF729">
    <property type="entry name" value="UNCONVENTIONAL MYOSIN-IE"/>
    <property type="match status" value="1"/>
</dbReference>
<evidence type="ECO:0000256" key="3">
    <source>
        <dbReference type="ARBA" id="ARBA00023203"/>
    </source>
</evidence>
<dbReference type="EMBL" id="JABSTR010000005">
    <property type="protein sequence ID" value="KAH9369823.1"/>
    <property type="molecule type" value="Genomic_DNA"/>
</dbReference>
<proteinExistence type="inferred from homology"/>
<comment type="similarity">
    <text evidence="4">Belongs to the TRAFAC class myosin-kinesin ATPase superfamily. Myosin family.</text>
</comment>
<dbReference type="InterPro" id="IPR001609">
    <property type="entry name" value="Myosin_head_motor_dom-like"/>
</dbReference>
<dbReference type="GO" id="GO:0007015">
    <property type="term" value="P:actin filament organization"/>
    <property type="evidence" value="ECO:0007669"/>
    <property type="project" value="TreeGrafter"/>
</dbReference>
<accession>A0A9J6G4F8</accession>
<dbReference type="GO" id="GO:0005902">
    <property type="term" value="C:microvillus"/>
    <property type="evidence" value="ECO:0007669"/>
    <property type="project" value="TreeGrafter"/>
</dbReference>
<evidence type="ECO:0000256" key="4">
    <source>
        <dbReference type="PROSITE-ProRule" id="PRU00782"/>
    </source>
</evidence>
<evidence type="ECO:0000313" key="7">
    <source>
        <dbReference type="Proteomes" id="UP000821853"/>
    </source>
</evidence>
<keyword evidence="7" id="KW-1185">Reference proteome</keyword>
<feature type="domain" description="Myosin motor" evidence="5">
    <location>
        <begin position="1"/>
        <end position="114"/>
    </location>
</feature>
<gene>
    <name evidence="6" type="ORF">HPB48_008567</name>
</gene>
<dbReference type="AlphaFoldDB" id="A0A9J6G4F8"/>
<dbReference type="GO" id="GO:0005737">
    <property type="term" value="C:cytoplasm"/>
    <property type="evidence" value="ECO:0007669"/>
    <property type="project" value="TreeGrafter"/>
</dbReference>
<dbReference type="GO" id="GO:0005886">
    <property type="term" value="C:plasma membrane"/>
    <property type="evidence" value="ECO:0007669"/>
    <property type="project" value="TreeGrafter"/>
</dbReference>
<dbReference type="PROSITE" id="PS51456">
    <property type="entry name" value="MYOSIN_MOTOR"/>
    <property type="match status" value="1"/>
</dbReference>
<comment type="caution">
    <text evidence="6">The sequence shown here is derived from an EMBL/GenBank/DDBJ whole genome shotgun (WGS) entry which is preliminary data.</text>
</comment>
<dbReference type="GO" id="GO:0006897">
    <property type="term" value="P:endocytosis"/>
    <property type="evidence" value="ECO:0007669"/>
    <property type="project" value="TreeGrafter"/>
</dbReference>
<reference evidence="6 7" key="1">
    <citation type="journal article" date="2020" name="Cell">
        <title>Large-Scale Comparative Analyses of Tick Genomes Elucidate Their Genetic Diversity and Vector Capacities.</title>
        <authorList>
            <consortium name="Tick Genome and Microbiome Consortium (TIGMIC)"/>
            <person name="Jia N."/>
            <person name="Wang J."/>
            <person name="Shi W."/>
            <person name="Du L."/>
            <person name="Sun Y."/>
            <person name="Zhan W."/>
            <person name="Jiang J.F."/>
            <person name="Wang Q."/>
            <person name="Zhang B."/>
            <person name="Ji P."/>
            <person name="Bell-Sakyi L."/>
            <person name="Cui X.M."/>
            <person name="Yuan T.T."/>
            <person name="Jiang B.G."/>
            <person name="Yang W.F."/>
            <person name="Lam T.T."/>
            <person name="Chang Q.C."/>
            <person name="Ding S.J."/>
            <person name="Wang X.J."/>
            <person name="Zhu J.G."/>
            <person name="Ruan X.D."/>
            <person name="Zhao L."/>
            <person name="Wei J.T."/>
            <person name="Ye R.Z."/>
            <person name="Que T.C."/>
            <person name="Du C.H."/>
            <person name="Zhou Y.H."/>
            <person name="Cheng J.X."/>
            <person name="Dai P.F."/>
            <person name="Guo W.B."/>
            <person name="Han X.H."/>
            <person name="Huang E.J."/>
            <person name="Li L.F."/>
            <person name="Wei W."/>
            <person name="Gao Y.C."/>
            <person name="Liu J.Z."/>
            <person name="Shao H.Z."/>
            <person name="Wang X."/>
            <person name="Wang C.C."/>
            <person name="Yang T.C."/>
            <person name="Huo Q.B."/>
            <person name="Li W."/>
            <person name="Chen H.Y."/>
            <person name="Chen S.E."/>
            <person name="Zhou L.G."/>
            <person name="Ni X.B."/>
            <person name="Tian J.H."/>
            <person name="Sheng Y."/>
            <person name="Liu T."/>
            <person name="Pan Y.S."/>
            <person name="Xia L.Y."/>
            <person name="Li J."/>
            <person name="Zhao F."/>
            <person name="Cao W.C."/>
        </authorList>
    </citation>
    <scope>NUCLEOTIDE SEQUENCE [LARGE SCALE GENOMIC DNA]</scope>
    <source>
        <strain evidence="6">HaeL-2018</strain>
    </source>
</reference>
<comment type="caution">
    <text evidence="4">Lacks conserved residue(s) required for the propagation of feature annotation.</text>
</comment>
<dbReference type="Pfam" id="PF00063">
    <property type="entry name" value="Myosin_head"/>
    <property type="match status" value="1"/>
</dbReference>
<evidence type="ECO:0000313" key="6">
    <source>
        <dbReference type="EMBL" id="KAH9369823.1"/>
    </source>
</evidence>
<organism evidence="6 7">
    <name type="scientific">Haemaphysalis longicornis</name>
    <name type="common">Bush tick</name>
    <dbReference type="NCBI Taxonomy" id="44386"/>
    <lineage>
        <taxon>Eukaryota</taxon>
        <taxon>Metazoa</taxon>
        <taxon>Ecdysozoa</taxon>
        <taxon>Arthropoda</taxon>
        <taxon>Chelicerata</taxon>
        <taxon>Arachnida</taxon>
        <taxon>Acari</taxon>
        <taxon>Parasitiformes</taxon>
        <taxon>Ixodida</taxon>
        <taxon>Ixodoidea</taxon>
        <taxon>Ixodidae</taxon>
        <taxon>Haemaphysalinae</taxon>
        <taxon>Haemaphysalis</taxon>
    </lineage>
</organism>
<keyword evidence="2" id="KW-0067">ATP-binding</keyword>
<dbReference type="OrthoDB" id="6494601at2759"/>
<dbReference type="PANTHER" id="PTHR13140">
    <property type="entry name" value="MYOSIN"/>
    <property type="match status" value="1"/>
</dbReference>
<evidence type="ECO:0000259" key="5">
    <source>
        <dbReference type="PROSITE" id="PS51456"/>
    </source>
</evidence>
<keyword evidence="3 4" id="KW-0009">Actin-binding</keyword>
<keyword evidence="4" id="KW-0518">Myosin</keyword>
<dbReference type="GO" id="GO:0005524">
    <property type="term" value="F:ATP binding"/>
    <property type="evidence" value="ECO:0007669"/>
    <property type="project" value="UniProtKB-KW"/>
</dbReference>